<dbReference type="EnsemblMetazoa" id="CapteT196307">
    <property type="protein sequence ID" value="CapteP196307"/>
    <property type="gene ID" value="CapteG196307"/>
</dbReference>
<reference evidence="3" key="1">
    <citation type="submission" date="2012-12" db="EMBL/GenBank/DDBJ databases">
        <authorList>
            <person name="Hellsten U."/>
            <person name="Grimwood J."/>
            <person name="Chapman J.A."/>
            <person name="Shapiro H."/>
            <person name="Aerts A."/>
            <person name="Otillar R.P."/>
            <person name="Terry A.Y."/>
            <person name="Boore J.L."/>
            <person name="Simakov O."/>
            <person name="Marletaz F."/>
            <person name="Cho S.-J."/>
            <person name="Edsinger-Gonzales E."/>
            <person name="Havlak P."/>
            <person name="Kuo D.-H."/>
            <person name="Larsson T."/>
            <person name="Lv J."/>
            <person name="Arendt D."/>
            <person name="Savage R."/>
            <person name="Osoegawa K."/>
            <person name="de Jong P."/>
            <person name="Lindberg D.R."/>
            <person name="Seaver E.C."/>
            <person name="Weisblat D.A."/>
            <person name="Putnam N.H."/>
            <person name="Grigoriev I.V."/>
            <person name="Rokhsar D.S."/>
        </authorList>
    </citation>
    <scope>NUCLEOTIDE SEQUENCE</scope>
    <source>
        <strain evidence="3">I ESC-2004</strain>
    </source>
</reference>
<evidence type="ECO:0000313" key="3">
    <source>
        <dbReference type="Proteomes" id="UP000014760"/>
    </source>
</evidence>
<evidence type="ECO:0000313" key="1">
    <source>
        <dbReference type="EMBL" id="ELT87880.1"/>
    </source>
</evidence>
<keyword evidence="3" id="KW-1185">Reference proteome</keyword>
<reference evidence="1 3" key="2">
    <citation type="journal article" date="2013" name="Nature">
        <title>Insights into bilaterian evolution from three spiralian genomes.</title>
        <authorList>
            <person name="Simakov O."/>
            <person name="Marletaz F."/>
            <person name="Cho S.J."/>
            <person name="Edsinger-Gonzales E."/>
            <person name="Havlak P."/>
            <person name="Hellsten U."/>
            <person name="Kuo D.H."/>
            <person name="Larsson T."/>
            <person name="Lv J."/>
            <person name="Arendt D."/>
            <person name="Savage R."/>
            <person name="Osoegawa K."/>
            <person name="de Jong P."/>
            <person name="Grimwood J."/>
            <person name="Chapman J.A."/>
            <person name="Shapiro H."/>
            <person name="Aerts A."/>
            <person name="Otillar R.P."/>
            <person name="Terry A.Y."/>
            <person name="Boore J.L."/>
            <person name="Grigoriev I.V."/>
            <person name="Lindberg D.R."/>
            <person name="Seaver E.C."/>
            <person name="Weisblat D.A."/>
            <person name="Putnam N.H."/>
            <person name="Rokhsar D.S."/>
        </authorList>
    </citation>
    <scope>NUCLEOTIDE SEQUENCE</scope>
    <source>
        <strain evidence="1 3">I ESC-2004</strain>
    </source>
</reference>
<sequence length="197" mass="23094">MEAELISFHEDFVHLNSARNLVLRAKTGCDYLPEGEIRSHPSGDGRKWRRIFPLGRQAVSDCDSFWFVGFFGQKLENVDEKWQKALWEIDDRLLTSLAQYRILWYSSCEVTPGGDWFNFVLMKEENGIDQWRHADGHDCAVRDISPHVYKRVRIHAGRLINGINGQAFHVKRTTFVEYANMKMVNREVKLWNECFNV</sequence>
<reference evidence="2" key="3">
    <citation type="submission" date="2015-06" db="UniProtKB">
        <authorList>
            <consortium name="EnsemblMetazoa"/>
        </authorList>
    </citation>
    <scope>IDENTIFICATION</scope>
</reference>
<dbReference type="EMBL" id="KB312101">
    <property type="protein sequence ID" value="ELT87880.1"/>
    <property type="molecule type" value="Genomic_DNA"/>
</dbReference>
<protein>
    <submittedName>
        <fullName evidence="1 2">Uncharacterized protein</fullName>
    </submittedName>
</protein>
<dbReference type="OMA" id="ECSSKEW"/>
<name>R7T900_CAPTE</name>
<proteinExistence type="predicted"/>
<gene>
    <name evidence="1" type="ORF">CAPTEDRAFT_196307</name>
</gene>
<dbReference type="AlphaFoldDB" id="R7T900"/>
<dbReference type="Proteomes" id="UP000014760">
    <property type="component" value="Unassembled WGS sequence"/>
</dbReference>
<dbReference type="EMBL" id="AMQN01003544">
    <property type="status" value="NOT_ANNOTATED_CDS"/>
    <property type="molecule type" value="Genomic_DNA"/>
</dbReference>
<evidence type="ECO:0000313" key="2">
    <source>
        <dbReference type="EnsemblMetazoa" id="CapteP196307"/>
    </source>
</evidence>
<organism evidence="1">
    <name type="scientific">Capitella teleta</name>
    <name type="common">Polychaete worm</name>
    <dbReference type="NCBI Taxonomy" id="283909"/>
    <lineage>
        <taxon>Eukaryota</taxon>
        <taxon>Metazoa</taxon>
        <taxon>Spiralia</taxon>
        <taxon>Lophotrochozoa</taxon>
        <taxon>Annelida</taxon>
        <taxon>Polychaeta</taxon>
        <taxon>Sedentaria</taxon>
        <taxon>Scolecida</taxon>
        <taxon>Capitellidae</taxon>
        <taxon>Capitella</taxon>
    </lineage>
</organism>
<accession>R7T900</accession>
<dbReference type="HOGENOM" id="CLU_1176604_0_0_1"/>